<dbReference type="PANTHER" id="PTHR43818:SF12">
    <property type="entry name" value="NADH-DEPENDENT DEHYDROGENASE-RELATED"/>
    <property type="match status" value="1"/>
</dbReference>
<dbReference type="STRING" id="1184151.AW736_17215"/>
<dbReference type="OrthoDB" id="9815825at2"/>
<dbReference type="InterPro" id="IPR000683">
    <property type="entry name" value="Gfo/Idh/MocA-like_OxRdtase_N"/>
</dbReference>
<dbReference type="InterPro" id="IPR019546">
    <property type="entry name" value="TAT_signal_bac_arc"/>
</dbReference>
<evidence type="ECO:0000313" key="4">
    <source>
        <dbReference type="Proteomes" id="UP000078486"/>
    </source>
</evidence>
<dbReference type="RefSeq" id="WP_068771521.1">
    <property type="nucleotide sequence ID" value="NZ_CP109796.1"/>
</dbReference>
<sequence>MSDQPLPAATSGTAAAPLLSRRRFLATSAMAGAGFVLARAPFAIAQPGRSPNSELNLALVGLGAQGRILMDAMLNIPGLKFRAICDIWPYAQQYGRNKLKKAGHDVNVYSDLDDLLAKEKDLDAAIIATPDFWHSPHTVACLRAGLHVYCEKMMSNTIEGARKMVEAMDASGKLLQIGHQRRSNPRYLRVYHNLIQTAKLQGKFVGANAQWNRAVTDDLGWPKAYALKPDILAKYGYRDMHQFRNWRWFRDLSGGPISDLGAHQIDIFAWFLGVNPSSVFASGGVDYYKTHEWYDNVMVVYEFPLPHGTARAFYQVQTATSSGGGYFENFMGDEGSITISENPKLTKVFREDRAPDWEPWVQKNFLRKAAAAPEPEQKSGVVDIRETKALAAYEVPGILNKPIHQPHLENFFDTLRGAPAYDGKPTRLTCDGRHAYISEVPIYHVNPAAAARKLITFKPEDFVI</sequence>
<dbReference type="InterPro" id="IPR036291">
    <property type="entry name" value="NAD(P)-bd_dom_sf"/>
</dbReference>
<protein>
    <submittedName>
        <fullName evidence="3">Oxidoreductase</fullName>
    </submittedName>
</protein>
<dbReference type="Gene3D" id="3.40.50.720">
    <property type="entry name" value="NAD(P)-binding Rossmann-like Domain"/>
    <property type="match status" value="1"/>
</dbReference>
<dbReference type="GO" id="GO:0000166">
    <property type="term" value="F:nucleotide binding"/>
    <property type="evidence" value="ECO:0007669"/>
    <property type="project" value="InterPro"/>
</dbReference>
<proteinExistence type="predicted"/>
<reference evidence="3 4" key="1">
    <citation type="submission" date="2016-01" db="EMBL/GenBank/DDBJ databases">
        <title>High potential of lignocellulose degradation of a new Verrucomicrobia species.</title>
        <authorList>
            <person name="Wang Y."/>
            <person name="Shi Y."/>
            <person name="Qiu Z."/>
            <person name="Liu S."/>
            <person name="Yang H."/>
        </authorList>
    </citation>
    <scope>NUCLEOTIDE SEQUENCE [LARGE SCALE GENOMIC DNA]</scope>
    <source>
        <strain evidence="3 4">TSB47</strain>
    </source>
</reference>
<dbReference type="InterPro" id="IPR055170">
    <property type="entry name" value="GFO_IDH_MocA-like_dom"/>
</dbReference>
<gene>
    <name evidence="3" type="ORF">AW736_17215</name>
</gene>
<dbReference type="Gene3D" id="3.30.360.10">
    <property type="entry name" value="Dihydrodipicolinate Reductase, domain 2"/>
    <property type="match status" value="1"/>
</dbReference>
<dbReference type="EMBL" id="LRRQ01000128">
    <property type="protein sequence ID" value="OAM88433.1"/>
    <property type="molecule type" value="Genomic_DNA"/>
</dbReference>
<dbReference type="PANTHER" id="PTHR43818">
    <property type="entry name" value="BCDNA.GH03377"/>
    <property type="match status" value="1"/>
</dbReference>
<evidence type="ECO:0000259" key="2">
    <source>
        <dbReference type="Pfam" id="PF22725"/>
    </source>
</evidence>
<dbReference type="InterPro" id="IPR006311">
    <property type="entry name" value="TAT_signal"/>
</dbReference>
<evidence type="ECO:0000313" key="3">
    <source>
        <dbReference type="EMBL" id="OAM88433.1"/>
    </source>
</evidence>
<dbReference type="InterPro" id="IPR050463">
    <property type="entry name" value="Gfo/Idh/MocA_oxidrdct_glycsds"/>
</dbReference>
<evidence type="ECO:0000259" key="1">
    <source>
        <dbReference type="Pfam" id="PF01408"/>
    </source>
</evidence>
<dbReference type="Proteomes" id="UP000078486">
    <property type="component" value="Unassembled WGS sequence"/>
</dbReference>
<feature type="domain" description="GFO/IDH/MocA-like oxidoreductase" evidence="2">
    <location>
        <begin position="239"/>
        <end position="337"/>
    </location>
</feature>
<comment type="caution">
    <text evidence="3">The sequence shown here is derived from an EMBL/GenBank/DDBJ whole genome shotgun (WGS) entry which is preliminary data.</text>
</comment>
<dbReference type="Pfam" id="PF22725">
    <property type="entry name" value="GFO_IDH_MocA_C3"/>
    <property type="match status" value="1"/>
</dbReference>
<dbReference type="Pfam" id="PF01408">
    <property type="entry name" value="GFO_IDH_MocA"/>
    <property type="match status" value="1"/>
</dbReference>
<organism evidence="3 4">
    <name type="scientific">Termitidicoccus mucosus</name>
    <dbReference type="NCBI Taxonomy" id="1184151"/>
    <lineage>
        <taxon>Bacteria</taxon>
        <taxon>Pseudomonadati</taxon>
        <taxon>Verrucomicrobiota</taxon>
        <taxon>Opitutia</taxon>
        <taxon>Opitutales</taxon>
        <taxon>Opitutaceae</taxon>
        <taxon>Termitidicoccus</taxon>
    </lineage>
</organism>
<name>A0A178IEI8_9BACT</name>
<dbReference type="PROSITE" id="PS51318">
    <property type="entry name" value="TAT"/>
    <property type="match status" value="1"/>
</dbReference>
<dbReference type="SUPFAM" id="SSF55347">
    <property type="entry name" value="Glyceraldehyde-3-phosphate dehydrogenase-like, C-terminal domain"/>
    <property type="match status" value="1"/>
</dbReference>
<dbReference type="AlphaFoldDB" id="A0A178IEI8"/>
<accession>A0A178IEI8</accession>
<dbReference type="SUPFAM" id="SSF51735">
    <property type="entry name" value="NAD(P)-binding Rossmann-fold domains"/>
    <property type="match status" value="1"/>
</dbReference>
<keyword evidence="4" id="KW-1185">Reference proteome</keyword>
<feature type="domain" description="Gfo/Idh/MocA-like oxidoreductase N-terminal" evidence="1">
    <location>
        <begin position="56"/>
        <end position="179"/>
    </location>
</feature>
<dbReference type="NCBIfam" id="TIGR01409">
    <property type="entry name" value="TAT_signal_seq"/>
    <property type="match status" value="1"/>
</dbReference>